<protein>
    <submittedName>
        <fullName evidence="2">Uncharacterized protein</fullName>
    </submittedName>
</protein>
<dbReference type="Proteomes" id="UP000179242">
    <property type="component" value="Unassembled WGS sequence"/>
</dbReference>
<evidence type="ECO:0000313" key="3">
    <source>
        <dbReference type="Proteomes" id="UP000179242"/>
    </source>
</evidence>
<feature type="chain" id="PRO_5009514729" evidence="1">
    <location>
        <begin position="25"/>
        <end position="221"/>
    </location>
</feature>
<evidence type="ECO:0000256" key="1">
    <source>
        <dbReference type="SAM" id="SignalP"/>
    </source>
</evidence>
<comment type="caution">
    <text evidence="2">The sequence shown here is derived from an EMBL/GenBank/DDBJ whole genome shotgun (WGS) entry which is preliminary data.</text>
</comment>
<evidence type="ECO:0000313" key="2">
    <source>
        <dbReference type="EMBL" id="OGC39868.1"/>
    </source>
</evidence>
<dbReference type="AlphaFoldDB" id="A0A1F4U4H4"/>
<reference evidence="2 3" key="1">
    <citation type="journal article" date="2016" name="Nat. Commun.">
        <title>Thousands of microbial genomes shed light on interconnected biogeochemical processes in an aquifer system.</title>
        <authorList>
            <person name="Anantharaman K."/>
            <person name="Brown C.T."/>
            <person name="Hug L.A."/>
            <person name="Sharon I."/>
            <person name="Castelle C.J."/>
            <person name="Probst A.J."/>
            <person name="Thomas B.C."/>
            <person name="Singh A."/>
            <person name="Wilkins M.J."/>
            <person name="Karaoz U."/>
            <person name="Brodie E.L."/>
            <person name="Williams K.H."/>
            <person name="Hubbard S.S."/>
            <person name="Banfield J.F."/>
        </authorList>
    </citation>
    <scope>NUCLEOTIDE SEQUENCE [LARGE SCALE GENOMIC DNA]</scope>
</reference>
<keyword evidence="1" id="KW-0732">Signal</keyword>
<proteinExistence type="predicted"/>
<sequence length="221" mass="24696">MNKHTRQIFLFFALFMLYSAGSFAEENAEGKKIDFSINLFVMNAPNTASFSYISESDNLSPSGVEIKMSVSLENHLKYSLGIASASQNYGAHKSGFLWVTAWDEFSSVKVSTAFIELLYSFELVVEAEQNIGIRISYVDMTRTAGITHDDPYIADHFQSLSGQGYEISFPIEIKRRWNDLTFNFSYIPGIWNVPLAGTEDNLPVSHSFTGGTSTLMFGITL</sequence>
<name>A0A1F4U4H4_UNCSA</name>
<organism evidence="2 3">
    <name type="scientific">candidate division WOR-1 bacterium RIFOXYC2_FULL_46_14</name>
    <dbReference type="NCBI Taxonomy" id="1802587"/>
    <lineage>
        <taxon>Bacteria</taxon>
        <taxon>Bacillati</taxon>
        <taxon>Saganbacteria</taxon>
    </lineage>
</organism>
<feature type="signal peptide" evidence="1">
    <location>
        <begin position="1"/>
        <end position="24"/>
    </location>
</feature>
<dbReference type="EMBL" id="MEUJ01000005">
    <property type="protein sequence ID" value="OGC39868.1"/>
    <property type="molecule type" value="Genomic_DNA"/>
</dbReference>
<accession>A0A1F4U4H4</accession>
<gene>
    <name evidence="2" type="ORF">A2438_05060</name>
</gene>